<keyword evidence="3" id="KW-1185">Reference proteome</keyword>
<dbReference type="Gene3D" id="3.40.50.1820">
    <property type="entry name" value="alpha/beta hydrolase"/>
    <property type="match status" value="1"/>
</dbReference>
<dbReference type="RefSeq" id="WP_173219838.1">
    <property type="nucleotide sequence ID" value="NZ_CP048104.1"/>
</dbReference>
<accession>A0A7D4CK08</accession>
<organism evidence="2 3">
    <name type="scientific">Kroppenstedtia pulmonis</name>
    <dbReference type="NCBI Taxonomy" id="1380685"/>
    <lineage>
        <taxon>Bacteria</taxon>
        <taxon>Bacillati</taxon>
        <taxon>Bacillota</taxon>
        <taxon>Bacilli</taxon>
        <taxon>Bacillales</taxon>
        <taxon>Thermoactinomycetaceae</taxon>
        <taxon>Kroppenstedtia</taxon>
    </lineage>
</organism>
<protein>
    <submittedName>
        <fullName evidence="2">Alpha/beta hydrolase</fullName>
    </submittedName>
</protein>
<evidence type="ECO:0000259" key="1">
    <source>
        <dbReference type="Pfam" id="PF12146"/>
    </source>
</evidence>
<name>A0A7D4CK08_9BACL</name>
<dbReference type="KEGG" id="kpul:GXN76_01765"/>
<evidence type="ECO:0000313" key="2">
    <source>
        <dbReference type="EMBL" id="QKG83318.1"/>
    </source>
</evidence>
<dbReference type="Pfam" id="PF12146">
    <property type="entry name" value="Hydrolase_4"/>
    <property type="match status" value="1"/>
</dbReference>
<dbReference type="SUPFAM" id="SSF53474">
    <property type="entry name" value="alpha/beta-Hydrolases"/>
    <property type="match status" value="1"/>
</dbReference>
<dbReference type="AlphaFoldDB" id="A0A7D4CK08"/>
<dbReference type="InterPro" id="IPR029058">
    <property type="entry name" value="AB_hydrolase_fold"/>
</dbReference>
<dbReference type="Proteomes" id="UP000503088">
    <property type="component" value="Chromosome"/>
</dbReference>
<sequence length="297" mass="34387">MIQHNMINITEGWFRTGDGTQLRYRIWLPPRPDCVVLLVHGAGEQLEIYEHLGHRFCQEGLAFIAFDLRGFGRSGGKPGHVTYFQEYLDDVDQLIHYYKRKLGNIPFHLIGHSLGGLIVARYAQHHPDSVNKVALSAPALGLRFYIPKSLNRLMYIVSKATPFLSFDPNRLMKKAQRIPKLNKMINDFIGDDKKDNNKNIIDNKIPLRRYSIRWVHELLIHTKEALKYAEKLMVPTLCLCGDKDPLIHPDRVHSFFHRLASEDKKWILIPDTGHCLLHSNQPPMVTETLIGWLRKQM</sequence>
<dbReference type="EMBL" id="CP048104">
    <property type="protein sequence ID" value="QKG83318.1"/>
    <property type="molecule type" value="Genomic_DNA"/>
</dbReference>
<evidence type="ECO:0000313" key="3">
    <source>
        <dbReference type="Proteomes" id="UP000503088"/>
    </source>
</evidence>
<proteinExistence type="predicted"/>
<reference evidence="2 3" key="1">
    <citation type="submission" date="2020-01" db="EMBL/GenBank/DDBJ databases">
        <authorList>
            <person name="Gulvik C.A."/>
            <person name="Batra D.G."/>
        </authorList>
    </citation>
    <scope>NUCLEOTIDE SEQUENCE [LARGE SCALE GENOMIC DNA]</scope>
    <source>
        <strain evidence="2 3">W9323</strain>
    </source>
</reference>
<dbReference type="PRINTS" id="PR00111">
    <property type="entry name" value="ABHYDROLASE"/>
</dbReference>
<dbReference type="InterPro" id="IPR022742">
    <property type="entry name" value="Hydrolase_4"/>
</dbReference>
<dbReference type="InterPro" id="IPR051044">
    <property type="entry name" value="MAG_DAG_Lipase"/>
</dbReference>
<dbReference type="PANTHER" id="PTHR11614">
    <property type="entry name" value="PHOSPHOLIPASE-RELATED"/>
    <property type="match status" value="1"/>
</dbReference>
<dbReference type="InterPro" id="IPR000073">
    <property type="entry name" value="AB_hydrolase_1"/>
</dbReference>
<feature type="domain" description="Serine aminopeptidase S33" evidence="1">
    <location>
        <begin position="31"/>
        <end position="278"/>
    </location>
</feature>
<gene>
    <name evidence="2" type="ORF">GXN76_01765</name>
</gene>
<dbReference type="GO" id="GO:0016787">
    <property type="term" value="F:hydrolase activity"/>
    <property type="evidence" value="ECO:0007669"/>
    <property type="project" value="UniProtKB-KW"/>
</dbReference>
<keyword evidence="2" id="KW-0378">Hydrolase</keyword>
<dbReference type="InterPro" id="IPR000639">
    <property type="entry name" value="Epox_hydrolase-like"/>
</dbReference>
<dbReference type="PRINTS" id="PR00412">
    <property type="entry name" value="EPOXHYDRLASE"/>
</dbReference>